<evidence type="ECO:0000313" key="2">
    <source>
        <dbReference type="EMBL" id="SHN24826.1"/>
    </source>
</evidence>
<organism evidence="2 3">
    <name type="scientific">Streptomyces yunnanensis</name>
    <dbReference type="NCBI Taxonomy" id="156453"/>
    <lineage>
        <taxon>Bacteria</taxon>
        <taxon>Bacillati</taxon>
        <taxon>Actinomycetota</taxon>
        <taxon>Actinomycetes</taxon>
        <taxon>Kitasatosporales</taxon>
        <taxon>Streptomycetaceae</taxon>
        <taxon>Streptomyces</taxon>
    </lineage>
</organism>
<feature type="compositionally biased region" description="Low complexity" evidence="1">
    <location>
        <begin position="145"/>
        <end position="155"/>
    </location>
</feature>
<dbReference type="EMBL" id="FRBK01000026">
    <property type="protein sequence ID" value="SHN24826.1"/>
    <property type="molecule type" value="Genomic_DNA"/>
</dbReference>
<accession>A0A9X8QZM3</accession>
<evidence type="ECO:0000313" key="3">
    <source>
        <dbReference type="Proteomes" id="UP000184388"/>
    </source>
</evidence>
<gene>
    <name evidence="2" type="ORF">SAMN05216268_126142</name>
</gene>
<comment type="caution">
    <text evidence="2">The sequence shown here is derived from an EMBL/GenBank/DDBJ whole genome shotgun (WGS) entry which is preliminary data.</text>
</comment>
<dbReference type="Proteomes" id="UP000184388">
    <property type="component" value="Unassembled WGS sequence"/>
</dbReference>
<dbReference type="Pfam" id="PF01391">
    <property type="entry name" value="Collagen"/>
    <property type="match status" value="1"/>
</dbReference>
<proteinExistence type="predicted"/>
<protein>
    <submittedName>
        <fullName evidence="2">Collagen triple helix repeat-containing protein</fullName>
    </submittedName>
</protein>
<sequence length="501" mass="52483">MVKVTGTYLNPMGEPHRGRIRFLIPEKQFYRLDEAAIGGSSRVTDLDVTGTFHTEVLGGLHYEVIEELAGLPVRRFYIFLPTEQEEWNIKDLQDYNNIDTPTVFYTGPAGPAGAPGLDGEPGIPGDRGPLGPKGDTGETGPPGPQGEQGPEGAPGSLEANSGATVGGDLVVNGGAVVHQPDGEKDILALHDKDGYKVAVVDQEGNVEIDSGVVTLNDSDKVPDAPVDGAAVIYSKAGAFHVLDSGGDNSFSSVISRVMQGEQADADQDQRLKSVEGRTAGITSRSGDIQVIEAGDLPNGSDAKRATVRIRPSAESEDSLQVLGKNGASALIVSTAGNVWVPKKPNSSPETATRWNVGALASNHEDRIAKLEKTPSIPADLESKVAEISQTEGRTIVDKRVSLGPASKTASIPGRVMEVGGTGKWGDRSGSGVNIFACPGVSDVLTVFDESGKGTLVVDSVGRTYVRAGDSGWYNLNGLSAKLTAQDKQISDLKAEVAKIPK</sequence>
<dbReference type="AlphaFoldDB" id="A0A9X8QZM3"/>
<dbReference type="InterPro" id="IPR008160">
    <property type="entry name" value="Collagen"/>
</dbReference>
<feature type="region of interest" description="Disordered" evidence="1">
    <location>
        <begin position="106"/>
        <end position="165"/>
    </location>
</feature>
<name>A0A9X8QZM3_9ACTN</name>
<evidence type="ECO:0000256" key="1">
    <source>
        <dbReference type="SAM" id="MobiDB-lite"/>
    </source>
</evidence>
<keyword evidence="2" id="KW-0176">Collagen</keyword>
<reference evidence="3" key="1">
    <citation type="submission" date="2016-11" db="EMBL/GenBank/DDBJ databases">
        <authorList>
            <person name="Jaros S."/>
            <person name="Januszkiewicz K."/>
            <person name="Wedrychowicz H."/>
        </authorList>
    </citation>
    <scope>NUCLEOTIDE SEQUENCE [LARGE SCALE GENOMIC DNA]</scope>
    <source>
        <strain evidence="3">CGMCC 4.3555</strain>
    </source>
</reference>